<dbReference type="EMBL" id="JAANIT010002087">
    <property type="protein sequence ID" value="KAG1537575.1"/>
    <property type="molecule type" value="Genomic_DNA"/>
</dbReference>
<accession>A0A9P6Y1Y0</accession>
<sequence>MSTIFLYEDGHGNVVDENGSPEPMDYIVDQNEFIVETIATHTEYLGNAVPNESSLTYPMLEKPKNEDVHMKEAKPKREYVRYTVQDKVRFFDLKIEKCMTAAAAAKQLGIHPRTAYRWVSQYNACPDGIFDSCKKVGRKCILTKEHKTTVINFIDANPSATVIEVTEHLLKQFHDLKVSRSTVNNFMRRECNLSLKKAEFHSIERNSPAKIEERHNWVCKWENTDMNFLTNCVFLDESAFDINMKRSRAWSNKDTRAIVTRPTTRANTTSILGAISASGLITVGVKKPRPAKKRKADGYISSGTVTGHYISFLKTTLDEMDKRPHMKGYHIVMDNAPIHTHENIKKYIEYRGYKCVYLPTYSPELNPIEQFWAVAKSKVKRHRFLQKDTLSKRITEACNSVKQSHFKGFVSHSYQCWDKCRNRQPM</sequence>
<dbReference type="InterPro" id="IPR055247">
    <property type="entry name" value="InsJ-like_HTH"/>
</dbReference>
<dbReference type="InterPro" id="IPR047655">
    <property type="entry name" value="Transpos_IS630-like"/>
</dbReference>
<comment type="caution">
    <text evidence="3">The sequence shown here is derived from an EMBL/GenBank/DDBJ whole genome shotgun (WGS) entry which is preliminary data.</text>
</comment>
<feature type="domain" description="Insertion element IS150 protein InsJ-like helix-turn-helix" evidence="2">
    <location>
        <begin position="99"/>
        <end position="132"/>
    </location>
</feature>
<gene>
    <name evidence="3" type="ORF">G6F51_010287</name>
</gene>
<dbReference type="Proteomes" id="UP000717996">
    <property type="component" value="Unassembled WGS sequence"/>
</dbReference>
<protein>
    <recommendedName>
        <fullName evidence="5">Tc1-like transposase DDE domain-containing protein</fullName>
    </recommendedName>
</protein>
<dbReference type="PANTHER" id="PTHR46564:SF1">
    <property type="entry name" value="TRANSPOSASE"/>
    <property type="match status" value="1"/>
</dbReference>
<dbReference type="Pfam" id="PF13358">
    <property type="entry name" value="DDE_3"/>
    <property type="match status" value="1"/>
</dbReference>
<dbReference type="GO" id="GO:0003676">
    <property type="term" value="F:nucleic acid binding"/>
    <property type="evidence" value="ECO:0007669"/>
    <property type="project" value="InterPro"/>
</dbReference>
<dbReference type="PANTHER" id="PTHR46564">
    <property type="entry name" value="TRANSPOSASE"/>
    <property type="match status" value="1"/>
</dbReference>
<evidence type="ECO:0000313" key="4">
    <source>
        <dbReference type="Proteomes" id="UP000717996"/>
    </source>
</evidence>
<dbReference type="NCBIfam" id="NF033545">
    <property type="entry name" value="transpos_IS630"/>
    <property type="match status" value="1"/>
</dbReference>
<dbReference type="OrthoDB" id="2207820at2759"/>
<organism evidence="3 4">
    <name type="scientific">Rhizopus oryzae</name>
    <name type="common">Mucormycosis agent</name>
    <name type="synonym">Rhizopus arrhizus var. delemar</name>
    <dbReference type="NCBI Taxonomy" id="64495"/>
    <lineage>
        <taxon>Eukaryota</taxon>
        <taxon>Fungi</taxon>
        <taxon>Fungi incertae sedis</taxon>
        <taxon>Mucoromycota</taxon>
        <taxon>Mucoromycotina</taxon>
        <taxon>Mucoromycetes</taxon>
        <taxon>Mucorales</taxon>
        <taxon>Mucorineae</taxon>
        <taxon>Rhizopodaceae</taxon>
        <taxon>Rhizopus</taxon>
    </lineage>
</organism>
<dbReference type="Gene3D" id="3.30.420.10">
    <property type="entry name" value="Ribonuclease H-like superfamily/Ribonuclease H"/>
    <property type="match status" value="1"/>
</dbReference>
<dbReference type="InterPro" id="IPR036397">
    <property type="entry name" value="RNaseH_sf"/>
</dbReference>
<dbReference type="SUPFAM" id="SSF46689">
    <property type="entry name" value="Homeodomain-like"/>
    <property type="match status" value="1"/>
</dbReference>
<dbReference type="InterPro" id="IPR038717">
    <property type="entry name" value="Tc1-like_DDE_dom"/>
</dbReference>
<dbReference type="AlphaFoldDB" id="A0A9P6Y1Y0"/>
<evidence type="ECO:0000259" key="1">
    <source>
        <dbReference type="Pfam" id="PF13358"/>
    </source>
</evidence>
<evidence type="ECO:0000259" key="2">
    <source>
        <dbReference type="Pfam" id="PF13518"/>
    </source>
</evidence>
<evidence type="ECO:0008006" key="5">
    <source>
        <dbReference type="Google" id="ProtNLM"/>
    </source>
</evidence>
<proteinExistence type="predicted"/>
<feature type="domain" description="Tc1-like transposase DDE" evidence="1">
    <location>
        <begin position="232"/>
        <end position="390"/>
    </location>
</feature>
<evidence type="ECO:0000313" key="3">
    <source>
        <dbReference type="EMBL" id="KAG1537575.1"/>
    </source>
</evidence>
<name>A0A9P6Y1Y0_RHIOR</name>
<dbReference type="InterPro" id="IPR009057">
    <property type="entry name" value="Homeodomain-like_sf"/>
</dbReference>
<reference evidence="3" key="1">
    <citation type="journal article" date="2020" name="Microb. Genom.">
        <title>Genetic diversity of clinical and environmental Mucorales isolates obtained from an investigation of mucormycosis cases among solid organ transplant recipients.</title>
        <authorList>
            <person name="Nguyen M.H."/>
            <person name="Kaul D."/>
            <person name="Muto C."/>
            <person name="Cheng S.J."/>
            <person name="Richter R.A."/>
            <person name="Bruno V.M."/>
            <person name="Liu G."/>
            <person name="Beyhan S."/>
            <person name="Sundermann A.J."/>
            <person name="Mounaud S."/>
            <person name="Pasculle A.W."/>
            <person name="Nierman W.C."/>
            <person name="Driscoll E."/>
            <person name="Cumbie R."/>
            <person name="Clancy C.J."/>
            <person name="Dupont C.L."/>
        </authorList>
    </citation>
    <scope>NUCLEOTIDE SEQUENCE</scope>
    <source>
        <strain evidence="3">GL16</strain>
    </source>
</reference>
<dbReference type="Pfam" id="PF13518">
    <property type="entry name" value="HTH_28"/>
    <property type="match status" value="1"/>
</dbReference>